<feature type="compositionally biased region" description="Polar residues" evidence="1">
    <location>
        <begin position="1"/>
        <end position="10"/>
    </location>
</feature>
<sequence length="186" mass="20854">MTTDVTQYPSSPKEDPFDNKGDPSDNEGSPSVDTRPPLERETNIMTQGDAKEYPVREYTSNVKGDGDNAEEKPVGNVAHVASERVSPTFLEMTPPSYIKEDRHEKAHLNNEREGQAQEYNIGGEGHSHRKAHLGLILPIDHEAMEKLELDRAIMRSSIASCSREIREEAMTQHAHVGSFQDKMVRD</sequence>
<gene>
    <name evidence="2" type="ORF">Acr_00g0056450</name>
</gene>
<organism evidence="2 3">
    <name type="scientific">Actinidia rufa</name>
    <dbReference type="NCBI Taxonomy" id="165716"/>
    <lineage>
        <taxon>Eukaryota</taxon>
        <taxon>Viridiplantae</taxon>
        <taxon>Streptophyta</taxon>
        <taxon>Embryophyta</taxon>
        <taxon>Tracheophyta</taxon>
        <taxon>Spermatophyta</taxon>
        <taxon>Magnoliopsida</taxon>
        <taxon>eudicotyledons</taxon>
        <taxon>Gunneridae</taxon>
        <taxon>Pentapetalae</taxon>
        <taxon>asterids</taxon>
        <taxon>Ericales</taxon>
        <taxon>Actinidiaceae</taxon>
        <taxon>Actinidia</taxon>
    </lineage>
</organism>
<dbReference type="AlphaFoldDB" id="A0A7J0DP70"/>
<dbReference type="Proteomes" id="UP000585474">
    <property type="component" value="Unassembled WGS sequence"/>
</dbReference>
<name>A0A7J0DP70_9ERIC</name>
<comment type="caution">
    <text evidence="2">The sequence shown here is derived from an EMBL/GenBank/DDBJ whole genome shotgun (WGS) entry which is preliminary data.</text>
</comment>
<evidence type="ECO:0000313" key="3">
    <source>
        <dbReference type="Proteomes" id="UP000585474"/>
    </source>
</evidence>
<protein>
    <submittedName>
        <fullName evidence="2">Uncharacterized protein</fullName>
    </submittedName>
</protein>
<proteinExistence type="predicted"/>
<accession>A0A7J0DP70</accession>
<feature type="compositionally biased region" description="Basic and acidic residues" evidence="1">
    <location>
        <begin position="12"/>
        <end position="23"/>
    </location>
</feature>
<evidence type="ECO:0000256" key="1">
    <source>
        <dbReference type="SAM" id="MobiDB-lite"/>
    </source>
</evidence>
<evidence type="ECO:0000313" key="2">
    <source>
        <dbReference type="EMBL" id="GFS38247.1"/>
    </source>
</evidence>
<keyword evidence="3" id="KW-1185">Reference proteome</keyword>
<feature type="region of interest" description="Disordered" evidence="1">
    <location>
        <begin position="1"/>
        <end position="74"/>
    </location>
</feature>
<reference evidence="3" key="1">
    <citation type="submission" date="2019-07" db="EMBL/GenBank/DDBJ databases">
        <title>De Novo Assembly of kiwifruit Actinidia rufa.</title>
        <authorList>
            <person name="Sugita-Konishi S."/>
            <person name="Sato K."/>
            <person name="Mori E."/>
            <person name="Abe Y."/>
            <person name="Kisaki G."/>
            <person name="Hamano K."/>
            <person name="Suezawa K."/>
            <person name="Otani M."/>
            <person name="Fukuda T."/>
            <person name="Manabe T."/>
            <person name="Gomi K."/>
            <person name="Tabuchi M."/>
            <person name="Akimitsu K."/>
            <person name="Kataoka I."/>
        </authorList>
    </citation>
    <scope>NUCLEOTIDE SEQUENCE [LARGE SCALE GENOMIC DNA]</scope>
    <source>
        <strain evidence="3">cv. Fuchu</strain>
    </source>
</reference>
<feature type="compositionally biased region" description="Basic and acidic residues" evidence="1">
    <location>
        <begin position="64"/>
        <end position="73"/>
    </location>
</feature>
<dbReference type="EMBL" id="BJWL01000305">
    <property type="protein sequence ID" value="GFS38247.1"/>
    <property type="molecule type" value="Genomic_DNA"/>
</dbReference>